<dbReference type="SMART" id="SM00281">
    <property type="entry name" value="LamB"/>
    <property type="match status" value="1"/>
</dbReference>
<feature type="region of interest" description="Disordered" evidence="9">
    <location>
        <begin position="1"/>
        <end position="22"/>
    </location>
</feature>
<feature type="region of interest" description="Disordered" evidence="9">
    <location>
        <begin position="1478"/>
        <end position="1540"/>
    </location>
</feature>
<evidence type="ECO:0000313" key="15">
    <source>
        <dbReference type="EMBL" id="JAN48788.1"/>
    </source>
</evidence>
<dbReference type="InterPro" id="IPR000742">
    <property type="entry name" value="EGF"/>
</dbReference>
<dbReference type="FunFam" id="2.10.25.10:FF:000067">
    <property type="entry name" value="Laminin subunit gamma 1"/>
    <property type="match status" value="2"/>
</dbReference>
<feature type="disulfide bond" evidence="7">
    <location>
        <begin position="996"/>
        <end position="1008"/>
    </location>
</feature>
<feature type="coiled-coil region" evidence="8">
    <location>
        <begin position="1356"/>
        <end position="1383"/>
    </location>
</feature>
<feature type="transmembrane region" description="Helical" evidence="10">
    <location>
        <begin position="48"/>
        <end position="70"/>
    </location>
</feature>
<evidence type="ECO:0000256" key="6">
    <source>
        <dbReference type="PROSITE-ProRule" id="PRU00076"/>
    </source>
</evidence>
<dbReference type="FunFam" id="2.10.25.10:FF:000193">
    <property type="entry name" value="Laminin subunit gamma 1"/>
    <property type="match status" value="1"/>
</dbReference>
<feature type="compositionally biased region" description="Basic and acidic residues" evidence="9">
    <location>
        <begin position="1519"/>
        <end position="1531"/>
    </location>
</feature>
<dbReference type="PANTHER" id="PTHR10574">
    <property type="entry name" value="NETRIN/LAMININ-RELATED"/>
    <property type="match status" value="1"/>
</dbReference>
<feature type="disulfide bond" evidence="7">
    <location>
        <begin position="523"/>
        <end position="532"/>
    </location>
</feature>
<keyword evidence="4" id="KW-0325">Glycoprotein</keyword>
<dbReference type="GO" id="GO:0009887">
    <property type="term" value="P:animal organ morphogenesis"/>
    <property type="evidence" value="ECO:0007669"/>
    <property type="project" value="TreeGrafter"/>
</dbReference>
<feature type="coiled-coil region" evidence="8">
    <location>
        <begin position="1283"/>
        <end position="1317"/>
    </location>
</feature>
<feature type="domain" description="Laminin EGF-like" evidence="12">
    <location>
        <begin position="942"/>
        <end position="995"/>
    </location>
</feature>
<evidence type="ECO:0000256" key="9">
    <source>
        <dbReference type="SAM" id="MobiDB-lite"/>
    </source>
</evidence>
<dbReference type="InterPro" id="IPR000034">
    <property type="entry name" value="Laminin_IV"/>
</dbReference>
<feature type="disulfide bond" evidence="6">
    <location>
        <begin position="854"/>
        <end position="863"/>
    </location>
</feature>
<feature type="disulfide bond" evidence="7">
    <location>
        <begin position="998"/>
        <end position="1015"/>
    </location>
</feature>
<dbReference type="FunFam" id="2.10.25.10:FF:000615">
    <property type="entry name" value="Laminin subunit gamma-3"/>
    <property type="match status" value="1"/>
</dbReference>
<feature type="disulfide bond" evidence="7">
    <location>
        <begin position="1017"/>
        <end position="1026"/>
    </location>
</feature>
<feature type="domain" description="Laminin EGF-like" evidence="12">
    <location>
        <begin position="1044"/>
        <end position="1090"/>
    </location>
</feature>
<feature type="domain" description="EGF-like" evidence="11">
    <location>
        <begin position="826"/>
        <end position="864"/>
    </location>
</feature>
<dbReference type="PROSITE" id="PS51117">
    <property type="entry name" value="LAMININ_NTER"/>
    <property type="match status" value="1"/>
</dbReference>
<keyword evidence="8" id="KW-0175">Coiled coil</keyword>
<dbReference type="PROSITE" id="PS50026">
    <property type="entry name" value="EGF_3"/>
    <property type="match status" value="1"/>
</dbReference>
<feature type="domain" description="Laminin EGF-like" evidence="12">
    <location>
        <begin position="996"/>
        <end position="1043"/>
    </location>
</feature>
<feature type="disulfide bond" evidence="7">
    <location>
        <begin position="1044"/>
        <end position="1056"/>
    </location>
</feature>
<dbReference type="Pfam" id="PF00055">
    <property type="entry name" value="Laminin_N"/>
    <property type="match status" value="1"/>
</dbReference>
<dbReference type="InterPro" id="IPR050440">
    <property type="entry name" value="Laminin/Netrin_ECM"/>
</dbReference>
<dbReference type="Pfam" id="PF00052">
    <property type="entry name" value="Laminin_B"/>
    <property type="match status" value="1"/>
</dbReference>
<evidence type="ECO:0000259" key="11">
    <source>
        <dbReference type="PROSITE" id="PS50026"/>
    </source>
</evidence>
<organism evidence="15">
    <name type="scientific">Daphnia magna</name>
    <dbReference type="NCBI Taxonomy" id="35525"/>
    <lineage>
        <taxon>Eukaryota</taxon>
        <taxon>Metazoa</taxon>
        <taxon>Ecdysozoa</taxon>
        <taxon>Arthropoda</taxon>
        <taxon>Crustacea</taxon>
        <taxon>Branchiopoda</taxon>
        <taxon>Diplostraca</taxon>
        <taxon>Cladocera</taxon>
        <taxon>Anomopoda</taxon>
        <taxon>Daphniidae</taxon>
        <taxon>Daphnia</taxon>
    </lineage>
</organism>
<evidence type="ECO:0000256" key="3">
    <source>
        <dbReference type="ARBA" id="ARBA00023157"/>
    </source>
</evidence>
<dbReference type="SMART" id="SM00136">
    <property type="entry name" value="LamNT"/>
    <property type="match status" value="1"/>
</dbReference>
<dbReference type="Pfam" id="PF00053">
    <property type="entry name" value="EGF_laminin"/>
    <property type="match status" value="11"/>
</dbReference>
<name>A0A0P6FMJ4_9CRUS</name>
<evidence type="ECO:0000256" key="8">
    <source>
        <dbReference type="SAM" id="Coils"/>
    </source>
</evidence>
<feature type="disulfide bond" evidence="7">
    <location>
        <begin position="802"/>
        <end position="811"/>
    </location>
</feature>
<dbReference type="SMART" id="SM00180">
    <property type="entry name" value="EGF_Lam"/>
    <property type="match status" value="11"/>
</dbReference>
<evidence type="ECO:0000259" key="14">
    <source>
        <dbReference type="PROSITE" id="PS51117"/>
    </source>
</evidence>
<dbReference type="InterPro" id="IPR002049">
    <property type="entry name" value="LE_dom"/>
</dbReference>
<feature type="domain" description="Laminin IV type A" evidence="13">
    <location>
        <begin position="579"/>
        <end position="749"/>
    </location>
</feature>
<feature type="disulfide bond" evidence="7">
    <location>
        <begin position="453"/>
        <end position="465"/>
    </location>
</feature>
<dbReference type="FunFam" id="2.10.25.10:FF:000105">
    <property type="entry name" value="laminin subunit gamma-1"/>
    <property type="match status" value="2"/>
</dbReference>
<dbReference type="CDD" id="cd06503">
    <property type="entry name" value="ATP-synt_Fo_b"/>
    <property type="match status" value="1"/>
</dbReference>
<evidence type="ECO:0000256" key="7">
    <source>
        <dbReference type="PROSITE-ProRule" id="PRU00460"/>
    </source>
</evidence>
<evidence type="ECO:0000259" key="13">
    <source>
        <dbReference type="PROSITE" id="PS51115"/>
    </source>
</evidence>
<comment type="caution">
    <text evidence="6">Lacks conserved residue(s) required for the propagation of feature annotation.</text>
</comment>
<proteinExistence type="predicted"/>
<keyword evidence="2" id="KW-0677">Repeat</keyword>
<dbReference type="PROSITE" id="PS51115">
    <property type="entry name" value="LAMININ_IVA"/>
    <property type="match status" value="1"/>
</dbReference>
<dbReference type="Gene3D" id="2.60.120.260">
    <property type="entry name" value="Galactose-binding domain-like"/>
    <property type="match status" value="1"/>
</dbReference>
<keyword evidence="3 6" id="KW-1015">Disulfide bond</keyword>
<dbReference type="InterPro" id="IPR008211">
    <property type="entry name" value="Laminin_N"/>
</dbReference>
<feature type="domain" description="Laminin EGF-like" evidence="12">
    <location>
        <begin position="887"/>
        <end position="941"/>
    </location>
</feature>
<feature type="disulfide bond" evidence="7">
    <location>
        <begin position="1065"/>
        <end position="1074"/>
    </location>
</feature>
<dbReference type="FunFam" id="2.10.25.10:FF:000166">
    <property type="entry name" value="laminin subunit gamma-1"/>
    <property type="match status" value="1"/>
</dbReference>
<evidence type="ECO:0000256" key="10">
    <source>
        <dbReference type="SAM" id="Phobius"/>
    </source>
</evidence>
<sequence>MIFLAKNSRTTETLKTQDENQNTEPNLSRCLVKRRSFLSFVDLSKRRVGVRMCVVLLLASLLLLVTSPAVTGQAQLIGSDDGTNQQSGNRCIDEEQNPQRCIPDFVNAAFNGRVEATNTCGLYGPSEFCTQTGAKGPEKSCDICDARVSHLAHPADYLTDFNNNDNITWWQSDTMLEGIQYPTQVNLTLNLRKAFDITYIRVKFQSPRPESFALYKRTSEDGPWLPYQFYSATCRDTYGLPDSNFVRRDDEKRALCTSEFSDISPLTGGNVAFSTLEGRPSAYNFDESKELQDFVTATDIRITLDRLNTFGDEVFGDPKVLKSYFYAISDFAVGGRCKCNGHASECVSSSSEDGSYSNLVCRCEHNTAGRDCQECLPFYNDRPWARATADDANECLPCNCNGFSSRCYFDQALFDSTGHGGHCLDCTANRDGPNCERCREQFYQREDNYCVPCNCDETGSRSLQCNREGKCSCKPGVTGDKCDRCEENFYDFGPQGCRPCGCNVAGSLGGQPRCDSETGSCSCKDNVEGQRCDRAKPGYFNLDAENLFGATPCFCYGHSSVCRSATGYARGLTESVFARSDEKWTALEQPGNRPITLAYNSLLGNIGVSAPGRDAVVFSAPERYLHDQRTSYNQQLHFTLRTNEAGARASIDDVVLEGSGLTISQPIFGQGNQLPSTQNQVYSFRLHEHPDYGWNPRLSSRDFISVLANLTAIRIRGSYTPRGSGYLDDVKLETARRGGSGSPANWIERCNCPEGYVGQFCESCAPGFRHEPANGGPFARCVPCNCNGHADICDAESGRCICQHNTAGDNCERCARGFYGNALQGSPNDCQACPCPNGGACIELADETVVCLECPVGYAGPRCELCSDGYFGDPEGRFGARRPCQPCDCNGNVDPNAVGNCNRTTGECLKCIYNTAGYRCDSCLAGFFGDALALNKGDCRPCQCFRRGTLQLPSGTLQCDQVSGQCECKPNVAGNNCDRCQDGFFDLESGNGCQTCNCDPVGSLNRTCNVRSGQCFCRPGVVGLRCDSCAPNQFGFSYNGCKPCECDTIGSLSLQCDDPDGQCRCRDNVEGRRCDRCKENKHDREAGCKDCPPCYNLVQEAVDEHRAKLTDLATILERIISNPTIIADLDFDRKLAEVQDRVDQLWVDAKLQSGGDKSISIQLEELKNRLKQVQLMIGEIEMRTQSSRRATAAGIGNLTVAEAAVERARESLKAAQRYLETEGSDALQRAIQRSEKFGQQSERMSQIARDARQAADQLDEAAVLIESTAQEALNTSSNAYQLAREAVDQQKNTTEEIDGLRRELTITEQTLARTQAMAKEALTNAQSAYTEALSLLGDAYSLVVPNVEWQFMKRQAAQHSEEAQRIKAEADQLTAENSNMLDEVSDQIIGAGDVLAKGVAQQQIADELLADADVALGRSQEAVSLGDKTLQEAQKTLETLEGFDSLVQESKEKARDALGQVGEIKNLIEQAEERTREAQNALAGAESDARVARDSANQAQEHAEQASKDAVLIRQGASETRDKAGQLKDTAESLTSSVADTANRMRTLEAEAAEDQGLAKEALEKANQAKSISADSTVKVREAISAVNEILISLNNMGNIDTAALDELERKLIIAERDFIESDIERRIEEMRTARVTQNQWVRDYEEELARLRLEVDNVEAIKEALPDGCWKRLKLEP</sequence>
<dbReference type="PROSITE" id="PS01248">
    <property type="entry name" value="EGF_LAM_1"/>
    <property type="match status" value="4"/>
</dbReference>
<dbReference type="PRINTS" id="PR00011">
    <property type="entry name" value="EGFLAMININ"/>
</dbReference>
<dbReference type="CDD" id="cd00055">
    <property type="entry name" value="EGF_Lam"/>
    <property type="match status" value="8"/>
</dbReference>
<evidence type="ECO:0000256" key="1">
    <source>
        <dbReference type="ARBA" id="ARBA00022729"/>
    </source>
</evidence>
<dbReference type="Gene3D" id="2.10.25.10">
    <property type="entry name" value="Laminin"/>
    <property type="match status" value="10"/>
</dbReference>
<feature type="compositionally biased region" description="Polar residues" evidence="9">
    <location>
        <begin position="7"/>
        <end position="22"/>
    </location>
</feature>
<feature type="disulfide bond" evidence="7">
    <location>
        <begin position="968"/>
        <end position="977"/>
    </location>
</feature>
<dbReference type="FunFam" id="2.60.120.260:FF:000018">
    <property type="entry name" value="Laminin subunit gamma 1"/>
    <property type="match status" value="1"/>
</dbReference>
<feature type="domain" description="Laminin EGF-like" evidence="12">
    <location>
        <begin position="453"/>
        <end position="499"/>
    </location>
</feature>
<reference evidence="15" key="1">
    <citation type="submission" date="2015-10" db="EMBL/GenBank/DDBJ databases">
        <title>EvidentialGene: Evidence-directed Construction of Complete mRNA Transcriptomes without Genomes.</title>
        <authorList>
            <person name="Gilbert D.G."/>
        </authorList>
    </citation>
    <scope>NUCLEOTIDE SEQUENCE</scope>
</reference>
<evidence type="ECO:0000259" key="12">
    <source>
        <dbReference type="PROSITE" id="PS50027"/>
    </source>
</evidence>
<keyword evidence="10" id="KW-0812">Transmembrane</keyword>
<evidence type="ECO:0000256" key="4">
    <source>
        <dbReference type="ARBA" id="ARBA00023180"/>
    </source>
</evidence>
<dbReference type="SUPFAM" id="SSF57196">
    <property type="entry name" value="EGF/Laminin"/>
    <property type="match status" value="10"/>
</dbReference>
<dbReference type="GO" id="GO:0009888">
    <property type="term" value="P:tissue development"/>
    <property type="evidence" value="ECO:0007669"/>
    <property type="project" value="TreeGrafter"/>
</dbReference>
<feature type="domain" description="Laminin EGF-like" evidence="12">
    <location>
        <begin position="784"/>
        <end position="832"/>
    </location>
</feature>
<dbReference type="OrthoDB" id="430826at2759"/>
<feature type="disulfide bond" evidence="7">
    <location>
        <begin position="473"/>
        <end position="482"/>
    </location>
</feature>
<dbReference type="PANTHER" id="PTHR10574:SF435">
    <property type="entry name" value="LAMININ SUBUNIT GAMMA-1"/>
    <property type="match status" value="1"/>
</dbReference>
<feature type="disulfide bond" evidence="7">
    <location>
        <begin position="1046"/>
        <end position="1063"/>
    </location>
</feature>
<dbReference type="PROSITE" id="PS50027">
    <property type="entry name" value="EGF_LAM_2"/>
    <property type="match status" value="7"/>
</dbReference>
<keyword evidence="10" id="KW-0472">Membrane</keyword>
<dbReference type="EMBL" id="GDIQ01043894">
    <property type="protein sequence ID" value="JAN50843.1"/>
    <property type="molecule type" value="Transcribed_RNA"/>
</dbReference>
<keyword evidence="6" id="KW-0245">EGF-like domain</keyword>
<feature type="domain" description="Laminin EGF-like" evidence="12">
    <location>
        <begin position="500"/>
        <end position="552"/>
    </location>
</feature>
<accession>A0A0P6FMJ4</accession>
<keyword evidence="1" id="KW-0732">Signal</keyword>
<dbReference type="FunFam" id="2.10.25.10:FF:000051">
    <property type="entry name" value="Laminin subunit alpha 4"/>
    <property type="match status" value="1"/>
</dbReference>
<dbReference type="SMART" id="SM00181">
    <property type="entry name" value="EGF"/>
    <property type="match status" value="5"/>
</dbReference>
<protein>
    <submittedName>
        <fullName evidence="15">Laminin subunit gamma-3</fullName>
    </submittedName>
</protein>
<feature type="disulfide bond" evidence="7">
    <location>
        <begin position="911"/>
        <end position="920"/>
    </location>
</feature>
<evidence type="ECO:0000256" key="2">
    <source>
        <dbReference type="ARBA" id="ARBA00022737"/>
    </source>
</evidence>
<feature type="domain" description="Laminin N-terminal" evidence="14">
    <location>
        <begin position="97"/>
        <end position="336"/>
    </location>
</feature>
<evidence type="ECO:0000256" key="5">
    <source>
        <dbReference type="ARBA" id="ARBA00023292"/>
    </source>
</evidence>
<dbReference type="EMBL" id="GDIQ01045949">
    <property type="protein sequence ID" value="JAN48788.1"/>
    <property type="molecule type" value="Transcribed_RNA"/>
</dbReference>
<keyword evidence="10" id="KW-1133">Transmembrane helix</keyword>
<keyword evidence="5 7" id="KW-0424">Laminin EGF-like domain</keyword>